<feature type="active site" description="Charge relay system" evidence="5">
    <location>
        <position position="134"/>
    </location>
</feature>
<dbReference type="Pfam" id="PF00082">
    <property type="entry name" value="Peptidase_S8"/>
    <property type="match status" value="1"/>
</dbReference>
<evidence type="ECO:0000313" key="9">
    <source>
        <dbReference type="Proteomes" id="UP000310541"/>
    </source>
</evidence>
<dbReference type="AlphaFoldDB" id="A0A4U1MIU4"/>
<feature type="domain" description="Peptidase S8/S53" evidence="7">
    <location>
        <begin position="127"/>
        <end position="364"/>
    </location>
</feature>
<dbReference type="InterPro" id="IPR023827">
    <property type="entry name" value="Peptidase_S8_Asp-AS"/>
</dbReference>
<dbReference type="InterPro" id="IPR022398">
    <property type="entry name" value="Peptidase_S8_His-AS"/>
</dbReference>
<feature type="chain" id="PRO_5038774517" description="Peptidase S8/S53 domain-containing protein" evidence="6">
    <location>
        <begin position="28"/>
        <end position="694"/>
    </location>
</feature>
<dbReference type="GO" id="GO:0006508">
    <property type="term" value="P:proteolysis"/>
    <property type="evidence" value="ECO:0007669"/>
    <property type="project" value="UniProtKB-KW"/>
</dbReference>
<evidence type="ECO:0000256" key="3">
    <source>
        <dbReference type="ARBA" id="ARBA00022801"/>
    </source>
</evidence>
<feature type="signal peptide" evidence="6">
    <location>
        <begin position="1"/>
        <end position="27"/>
    </location>
</feature>
<dbReference type="RefSeq" id="WP_136947037.1">
    <property type="nucleotide sequence ID" value="NZ_SWFM01000002.1"/>
</dbReference>
<gene>
    <name evidence="8" type="ORF">FBF83_10190</name>
</gene>
<dbReference type="InterPro" id="IPR050131">
    <property type="entry name" value="Peptidase_S8_subtilisin-like"/>
</dbReference>
<dbReference type="SUPFAM" id="SSF52743">
    <property type="entry name" value="Subtilisin-like"/>
    <property type="match status" value="1"/>
</dbReference>
<dbReference type="PROSITE" id="PS00136">
    <property type="entry name" value="SUBTILASE_ASP"/>
    <property type="match status" value="1"/>
</dbReference>
<comment type="similarity">
    <text evidence="1 5">Belongs to the peptidase S8 family.</text>
</comment>
<dbReference type="PROSITE" id="PS00137">
    <property type="entry name" value="SUBTILASE_HIS"/>
    <property type="match status" value="1"/>
</dbReference>
<dbReference type="Gene3D" id="3.40.50.12090">
    <property type="match status" value="2"/>
</dbReference>
<protein>
    <recommendedName>
        <fullName evidence="7">Peptidase S8/S53 domain-containing protein</fullName>
    </recommendedName>
</protein>
<name>A0A4U1MIU4_9BACL</name>
<evidence type="ECO:0000313" key="8">
    <source>
        <dbReference type="EMBL" id="TKD70963.1"/>
    </source>
</evidence>
<evidence type="ECO:0000256" key="5">
    <source>
        <dbReference type="PROSITE-ProRule" id="PRU01240"/>
    </source>
</evidence>
<dbReference type="PROSITE" id="PS51892">
    <property type="entry name" value="SUBTILASE"/>
    <property type="match status" value="1"/>
</dbReference>
<proteinExistence type="inferred from homology"/>
<dbReference type="PRINTS" id="PR00723">
    <property type="entry name" value="SUBTILISIN"/>
</dbReference>
<evidence type="ECO:0000259" key="7">
    <source>
        <dbReference type="Pfam" id="PF00082"/>
    </source>
</evidence>
<dbReference type="InterPro" id="IPR007253">
    <property type="entry name" value="Cell_wall-bd_2"/>
</dbReference>
<keyword evidence="2 5" id="KW-0645">Protease</keyword>
<feature type="active site" description="Charge relay system" evidence="5">
    <location>
        <position position="321"/>
    </location>
</feature>
<keyword evidence="4 5" id="KW-0720">Serine protease</keyword>
<sequence>MSQLKSKHILFLFLLSFFFSLNPEVFEAETDKNTERLLVTYETTKSPSRTFEQPSKVDVIEVPETEVEETIDLLISKKEVKHVEKDQPVFLMGGSEPNDPFFTYQKTWINQIHLSKSWNLASTKKSTQTVAVIDSGVDLTHPDLKANIVDGVNLVTPKKPAQDVDGHGTRVTGLIAAETNNNLGIVSPSRGTSIMPIKVTENGKGDLSSVVQGIRYAIDHDADVINLSLGSYNHSYALRTVIEEAAAEDILVVGAAGNDNESSVVYPAAYPDVLAVAAVETGTNEKASFSNYGSLVDLATPGTDIYSTSLNGTYAFDKGTSMAAPIATSSAVLINESAPYLTSKQTIKLMKETADPVNPSYSLGSGLLNVDSAVQGITEYNRIYGNTAIETAVEIAKSNWNKLEEQTLDIEGERISGKFVILARSDEFPDSLAASPLASKLGSPILLTKKTGVSSEVLTELKRLHADHVFVIGGRNAIPEKISNEIKSAGINTLRIGGANRYETATEIASLVNGDNLDQAFVVSGEKFPDALSISSFAARFGAPVLFTKQSTLPKETKTYLNKNVPERAYVIGGKEVVSDASYTSIPSKELERIGGEDRYDTNFKVLLRFGASSTSKKTYFATGLKFPDALTGGAAASLSGDAIVLLHPTRYTEPLEKSVRYLTNQSIKDYRILGGPQAISPEKAWSIDRLLEQ</sequence>
<keyword evidence="6" id="KW-0732">Signal</keyword>
<feature type="active site" description="Charge relay system" evidence="5">
    <location>
        <position position="167"/>
    </location>
</feature>
<reference evidence="8 9" key="1">
    <citation type="submission" date="2019-04" db="EMBL/GenBank/DDBJ databases">
        <title>Genome sequence of Bacillus hwajinpoensis strain Y2.</title>
        <authorList>
            <person name="Fair J.L."/>
            <person name="Maclea K.S."/>
        </authorList>
    </citation>
    <scope>NUCLEOTIDE SEQUENCE [LARGE SCALE GENOMIC DNA]</scope>
    <source>
        <strain evidence="8 9">Y2</strain>
    </source>
</reference>
<dbReference type="PANTHER" id="PTHR43806">
    <property type="entry name" value="PEPTIDASE S8"/>
    <property type="match status" value="1"/>
</dbReference>
<dbReference type="InterPro" id="IPR036852">
    <property type="entry name" value="Peptidase_S8/S53_dom_sf"/>
</dbReference>
<evidence type="ECO:0000256" key="1">
    <source>
        <dbReference type="ARBA" id="ARBA00011073"/>
    </source>
</evidence>
<accession>A0A4U1MIU4</accession>
<dbReference type="PANTHER" id="PTHR43806:SF11">
    <property type="entry name" value="CEREVISIN-RELATED"/>
    <property type="match status" value="1"/>
</dbReference>
<dbReference type="EMBL" id="SWFM01000002">
    <property type="protein sequence ID" value="TKD70963.1"/>
    <property type="molecule type" value="Genomic_DNA"/>
</dbReference>
<evidence type="ECO:0000256" key="2">
    <source>
        <dbReference type="ARBA" id="ARBA00022670"/>
    </source>
</evidence>
<organism evidence="8 9">
    <name type="scientific">Guptibacillus hwajinpoensis</name>
    <dbReference type="NCBI Taxonomy" id="208199"/>
    <lineage>
        <taxon>Bacteria</taxon>
        <taxon>Bacillati</taxon>
        <taxon>Bacillota</taxon>
        <taxon>Bacilli</taxon>
        <taxon>Bacillales</taxon>
        <taxon>Guptibacillaceae</taxon>
        <taxon>Guptibacillus</taxon>
    </lineage>
</organism>
<comment type="caution">
    <text evidence="8">The sequence shown here is derived from an EMBL/GenBank/DDBJ whole genome shotgun (WGS) entry which is preliminary data.</text>
</comment>
<dbReference type="GO" id="GO:0004252">
    <property type="term" value="F:serine-type endopeptidase activity"/>
    <property type="evidence" value="ECO:0007669"/>
    <property type="project" value="UniProtKB-UniRule"/>
</dbReference>
<evidence type="ECO:0000256" key="4">
    <source>
        <dbReference type="ARBA" id="ARBA00022825"/>
    </source>
</evidence>
<evidence type="ECO:0000256" key="6">
    <source>
        <dbReference type="SAM" id="SignalP"/>
    </source>
</evidence>
<dbReference type="Gene3D" id="3.40.50.200">
    <property type="entry name" value="Peptidase S8/S53 domain"/>
    <property type="match status" value="1"/>
</dbReference>
<dbReference type="GO" id="GO:0005576">
    <property type="term" value="C:extracellular region"/>
    <property type="evidence" value="ECO:0007669"/>
    <property type="project" value="UniProtKB-SubCell"/>
</dbReference>
<dbReference type="InterPro" id="IPR015500">
    <property type="entry name" value="Peptidase_S8_subtilisin-rel"/>
</dbReference>
<dbReference type="InterPro" id="IPR000209">
    <property type="entry name" value="Peptidase_S8/S53_dom"/>
</dbReference>
<dbReference type="Pfam" id="PF04122">
    <property type="entry name" value="CW_binding_2"/>
    <property type="match status" value="3"/>
</dbReference>
<dbReference type="Proteomes" id="UP000310541">
    <property type="component" value="Unassembled WGS sequence"/>
</dbReference>
<keyword evidence="3 5" id="KW-0378">Hydrolase</keyword>
<dbReference type="OrthoDB" id="9798386at2"/>